<dbReference type="Gene3D" id="3.40.190.10">
    <property type="entry name" value="Periplasmic binding protein-like II"/>
    <property type="match status" value="1"/>
</dbReference>
<evidence type="ECO:0000313" key="3">
    <source>
        <dbReference type="EMBL" id="RZS81571.1"/>
    </source>
</evidence>
<comment type="similarity">
    <text evidence="1">Belongs to the UPF0065 (bug) family.</text>
</comment>
<dbReference type="Gene3D" id="3.40.190.150">
    <property type="entry name" value="Bordetella uptake gene, domain 1"/>
    <property type="match status" value="1"/>
</dbReference>
<dbReference type="AlphaFoldDB" id="A0A4Q7NEL6"/>
<dbReference type="SUPFAM" id="SSF53850">
    <property type="entry name" value="Periplasmic binding protein-like II"/>
    <property type="match status" value="1"/>
</dbReference>
<comment type="caution">
    <text evidence="3">The sequence shown here is derived from an EMBL/GenBank/DDBJ whole genome shotgun (WGS) entry which is preliminary data.</text>
</comment>
<evidence type="ECO:0000313" key="4">
    <source>
        <dbReference type="Proteomes" id="UP000292445"/>
    </source>
</evidence>
<evidence type="ECO:0000256" key="2">
    <source>
        <dbReference type="SAM" id="SignalP"/>
    </source>
</evidence>
<gene>
    <name evidence="3" type="ORF">EV675_4196</name>
</gene>
<dbReference type="EMBL" id="SGXC01000002">
    <property type="protein sequence ID" value="RZS81571.1"/>
    <property type="molecule type" value="Genomic_DNA"/>
</dbReference>
<proteinExistence type="inferred from homology"/>
<organism evidence="3 4">
    <name type="scientific">Pigmentiphaga kullae</name>
    <dbReference type="NCBI Taxonomy" id="151784"/>
    <lineage>
        <taxon>Bacteria</taxon>
        <taxon>Pseudomonadati</taxon>
        <taxon>Pseudomonadota</taxon>
        <taxon>Betaproteobacteria</taxon>
        <taxon>Burkholderiales</taxon>
        <taxon>Alcaligenaceae</taxon>
        <taxon>Pigmentiphaga</taxon>
    </lineage>
</organism>
<keyword evidence="3" id="KW-0675">Receptor</keyword>
<dbReference type="PANTHER" id="PTHR42928:SF5">
    <property type="entry name" value="BLR1237 PROTEIN"/>
    <property type="match status" value="1"/>
</dbReference>
<reference evidence="3 4" key="1">
    <citation type="submission" date="2019-02" db="EMBL/GenBank/DDBJ databases">
        <title>Genomic Encyclopedia of Type Strains, Phase IV (KMG-IV): sequencing the most valuable type-strain genomes for metagenomic binning, comparative biology and taxonomic classification.</title>
        <authorList>
            <person name="Goeker M."/>
        </authorList>
    </citation>
    <scope>NUCLEOTIDE SEQUENCE [LARGE SCALE GENOMIC DNA]</scope>
    <source>
        <strain evidence="3 4">K24</strain>
    </source>
</reference>
<feature type="signal peptide" evidence="2">
    <location>
        <begin position="1"/>
        <end position="24"/>
    </location>
</feature>
<dbReference type="Pfam" id="PF03401">
    <property type="entry name" value="TctC"/>
    <property type="match status" value="1"/>
</dbReference>
<feature type="chain" id="PRO_5020187914" evidence="2">
    <location>
        <begin position="25"/>
        <end position="328"/>
    </location>
</feature>
<dbReference type="PIRSF" id="PIRSF017082">
    <property type="entry name" value="YflP"/>
    <property type="match status" value="1"/>
</dbReference>
<protein>
    <submittedName>
        <fullName evidence="3">Tripartite-type tricarboxylate transporter receptor subunit TctC</fullName>
    </submittedName>
</protein>
<name>A0A4Q7NEL6_9BURK</name>
<dbReference type="InterPro" id="IPR042100">
    <property type="entry name" value="Bug_dom1"/>
</dbReference>
<evidence type="ECO:0000256" key="1">
    <source>
        <dbReference type="ARBA" id="ARBA00006987"/>
    </source>
</evidence>
<dbReference type="PANTHER" id="PTHR42928">
    <property type="entry name" value="TRICARBOXYLATE-BINDING PROTEIN"/>
    <property type="match status" value="1"/>
</dbReference>
<keyword evidence="4" id="KW-1185">Reference proteome</keyword>
<dbReference type="InterPro" id="IPR005064">
    <property type="entry name" value="BUG"/>
</dbReference>
<dbReference type="RefSeq" id="WP_165404687.1">
    <property type="nucleotide sequence ID" value="NZ_SGXC01000002.1"/>
</dbReference>
<accession>A0A4Q7NEL6</accession>
<dbReference type="Proteomes" id="UP000292445">
    <property type="component" value="Unassembled WGS sequence"/>
</dbReference>
<sequence length="328" mass="34939">MNAIRRAFCTMAALAAATLTPAFAQEWPARPIRIVVPYPAGGNADSAARALAEVVSASLRQTVIVDNRPGASTIIGTDAVARAQADGYTVGLVTDSHAINEAMAHLPHASEVLGAKVPYDAVKDFMPVSGVALVPLVLVVNPKVPARSVKELVRLSTAGKGVDFGTMGPGSPWFVHLHQLRKLTGADFVDVPYKGLAPANTDLLAGQIQTMLMPVHFAQPYIKSGRLVPLATLGGKRHPLLPDVPTLAESGYPGLEITNYFMFVVPTGTPQPVVERLTREFNAALRQPAMKEKFALTGDPYPAEPAELAARLRRDIKAYGDVLQATLK</sequence>
<keyword evidence="2" id="KW-0732">Signal</keyword>